<evidence type="ECO:0000256" key="1">
    <source>
        <dbReference type="ARBA" id="ARBA00022553"/>
    </source>
</evidence>
<sequence>MDDAIDADGREPIHVVHADDDADFLELTKAAIERDFPSLHITSETSASAALERVEADDVDCVLLDYRMPEMDGIAFLERVRALDESLPVIFFTGQGTEEIASEAIRAGVTDYVRKEASASRFTVLGNRIITLVLKRRAEQAVADATARELEVYERIDAGFLGLDADYAVTYANERASEVLDVEADALLDASVFDAVPGLADSVFETELRRARDTQQPTSVEGYYEPRERWFQLFAYPDAEGLSVFVDDVTDQVVTKQELERIRATLELTESEFNSLRQTLSRPPSPFR</sequence>
<dbReference type="InterPro" id="IPR013656">
    <property type="entry name" value="PAS_4"/>
</dbReference>
<proteinExistence type="predicted"/>
<dbReference type="SMART" id="SM00448">
    <property type="entry name" value="REC"/>
    <property type="match status" value="1"/>
</dbReference>
<dbReference type="InterPro" id="IPR011006">
    <property type="entry name" value="CheY-like_superfamily"/>
</dbReference>
<name>A0A830F6E7_9EURY</name>
<dbReference type="PANTHER" id="PTHR44591">
    <property type="entry name" value="STRESS RESPONSE REGULATOR PROTEIN 1"/>
    <property type="match status" value="1"/>
</dbReference>
<evidence type="ECO:0000256" key="2">
    <source>
        <dbReference type="PROSITE-ProRule" id="PRU00169"/>
    </source>
</evidence>
<keyword evidence="5" id="KW-1185">Reference proteome</keyword>
<keyword evidence="1 2" id="KW-0597">Phosphoprotein</keyword>
<dbReference type="Pfam" id="PF00072">
    <property type="entry name" value="Response_reg"/>
    <property type="match status" value="1"/>
</dbReference>
<dbReference type="InterPro" id="IPR001789">
    <property type="entry name" value="Sig_transdc_resp-reg_receiver"/>
</dbReference>
<dbReference type="CDD" id="cd00130">
    <property type="entry name" value="PAS"/>
    <property type="match status" value="1"/>
</dbReference>
<dbReference type="PROSITE" id="PS50110">
    <property type="entry name" value="RESPONSE_REGULATORY"/>
    <property type="match status" value="1"/>
</dbReference>
<evidence type="ECO:0000313" key="4">
    <source>
        <dbReference type="EMBL" id="GGL43569.1"/>
    </source>
</evidence>
<dbReference type="InterPro" id="IPR035965">
    <property type="entry name" value="PAS-like_dom_sf"/>
</dbReference>
<dbReference type="Gene3D" id="3.40.50.2300">
    <property type="match status" value="1"/>
</dbReference>
<dbReference type="EMBL" id="BMPF01000006">
    <property type="protein sequence ID" value="GGL43569.1"/>
    <property type="molecule type" value="Genomic_DNA"/>
</dbReference>
<evidence type="ECO:0000313" key="5">
    <source>
        <dbReference type="Proteomes" id="UP000628840"/>
    </source>
</evidence>
<evidence type="ECO:0000259" key="3">
    <source>
        <dbReference type="PROSITE" id="PS50110"/>
    </source>
</evidence>
<dbReference type="Pfam" id="PF08448">
    <property type="entry name" value="PAS_4"/>
    <property type="match status" value="1"/>
</dbReference>
<dbReference type="RefSeq" id="WP_188884376.1">
    <property type="nucleotide sequence ID" value="NZ_BMPF01000006.1"/>
</dbReference>
<dbReference type="GO" id="GO:0000160">
    <property type="term" value="P:phosphorelay signal transduction system"/>
    <property type="evidence" value="ECO:0007669"/>
    <property type="project" value="InterPro"/>
</dbReference>
<protein>
    <recommendedName>
        <fullName evidence="3">Response regulatory domain-containing protein</fullName>
    </recommendedName>
</protein>
<dbReference type="Proteomes" id="UP000628840">
    <property type="component" value="Unassembled WGS sequence"/>
</dbReference>
<dbReference type="SUPFAM" id="SSF55785">
    <property type="entry name" value="PYP-like sensor domain (PAS domain)"/>
    <property type="match status" value="1"/>
</dbReference>
<comment type="caution">
    <text evidence="4">The sequence shown here is derived from an EMBL/GenBank/DDBJ whole genome shotgun (WGS) entry which is preliminary data.</text>
</comment>
<dbReference type="SUPFAM" id="SSF52172">
    <property type="entry name" value="CheY-like"/>
    <property type="match status" value="1"/>
</dbReference>
<dbReference type="InterPro" id="IPR000014">
    <property type="entry name" value="PAS"/>
</dbReference>
<dbReference type="OrthoDB" id="8127at2157"/>
<accession>A0A830F6E7</accession>
<organism evidence="4 5">
    <name type="scientific">Halarchaeum grantii</name>
    <dbReference type="NCBI Taxonomy" id="1193105"/>
    <lineage>
        <taxon>Archaea</taxon>
        <taxon>Methanobacteriati</taxon>
        <taxon>Methanobacteriota</taxon>
        <taxon>Stenosarchaea group</taxon>
        <taxon>Halobacteria</taxon>
        <taxon>Halobacteriales</taxon>
        <taxon>Halobacteriaceae</taxon>
    </lineage>
</organism>
<feature type="modified residue" description="4-aspartylphosphate" evidence="2">
    <location>
        <position position="65"/>
    </location>
</feature>
<dbReference type="CDD" id="cd00156">
    <property type="entry name" value="REC"/>
    <property type="match status" value="1"/>
</dbReference>
<gene>
    <name evidence="4" type="ORF">GCM10009037_28760</name>
</gene>
<dbReference type="Gene3D" id="3.30.450.20">
    <property type="entry name" value="PAS domain"/>
    <property type="match status" value="1"/>
</dbReference>
<dbReference type="InterPro" id="IPR050595">
    <property type="entry name" value="Bact_response_regulator"/>
</dbReference>
<dbReference type="PANTHER" id="PTHR44591:SF25">
    <property type="entry name" value="CHEMOTAXIS TWO-COMPONENT RESPONSE REGULATOR"/>
    <property type="match status" value="1"/>
</dbReference>
<reference evidence="4 5" key="1">
    <citation type="journal article" date="2019" name="Int. J. Syst. Evol. Microbiol.">
        <title>The Global Catalogue of Microorganisms (GCM) 10K type strain sequencing project: providing services to taxonomists for standard genome sequencing and annotation.</title>
        <authorList>
            <consortium name="The Broad Institute Genomics Platform"/>
            <consortium name="The Broad Institute Genome Sequencing Center for Infectious Disease"/>
            <person name="Wu L."/>
            <person name="Ma J."/>
        </authorList>
    </citation>
    <scope>NUCLEOTIDE SEQUENCE [LARGE SCALE GENOMIC DNA]</scope>
    <source>
        <strain evidence="4 5">JCM 19585</strain>
    </source>
</reference>
<dbReference type="AlphaFoldDB" id="A0A830F6E7"/>
<feature type="domain" description="Response regulatory" evidence="3">
    <location>
        <begin position="14"/>
        <end position="130"/>
    </location>
</feature>